<feature type="region of interest" description="Disordered" evidence="6">
    <location>
        <begin position="688"/>
        <end position="714"/>
    </location>
</feature>
<comment type="subcellular location">
    <subcellularLocation>
        <location evidence="1">Nucleus</location>
    </subcellularLocation>
</comment>
<keyword evidence="5" id="KW-0539">Nucleus</keyword>
<dbReference type="GO" id="GO:0045944">
    <property type="term" value="P:positive regulation of transcription by RNA polymerase II"/>
    <property type="evidence" value="ECO:0007669"/>
    <property type="project" value="TreeGrafter"/>
</dbReference>
<evidence type="ECO:0000313" key="8">
    <source>
        <dbReference type="EMBL" id="EGU74219.1"/>
    </source>
</evidence>
<dbReference type="STRING" id="660025.F9G9D9"/>
<protein>
    <recommendedName>
        <fullName evidence="7">Xylanolytic transcriptional activator regulatory domain-containing protein</fullName>
    </recommendedName>
</protein>
<evidence type="ECO:0000256" key="1">
    <source>
        <dbReference type="ARBA" id="ARBA00004123"/>
    </source>
</evidence>
<dbReference type="CDD" id="cd12148">
    <property type="entry name" value="fungal_TF_MHR"/>
    <property type="match status" value="2"/>
</dbReference>
<dbReference type="GO" id="GO:0006351">
    <property type="term" value="P:DNA-templated transcription"/>
    <property type="evidence" value="ECO:0007669"/>
    <property type="project" value="InterPro"/>
</dbReference>
<keyword evidence="3" id="KW-0238">DNA-binding</keyword>
<dbReference type="GO" id="GO:0008270">
    <property type="term" value="F:zinc ion binding"/>
    <property type="evidence" value="ECO:0007669"/>
    <property type="project" value="InterPro"/>
</dbReference>
<gene>
    <name evidence="8" type="ORF">FOXB_15271</name>
</gene>
<dbReference type="Pfam" id="PF04082">
    <property type="entry name" value="Fungal_trans"/>
    <property type="match status" value="2"/>
</dbReference>
<dbReference type="InterPro" id="IPR051711">
    <property type="entry name" value="Stress_Response_Reg"/>
</dbReference>
<keyword evidence="2" id="KW-0805">Transcription regulation</keyword>
<dbReference type="OrthoDB" id="3266505at2759"/>
<dbReference type="AlphaFoldDB" id="F9G9D9"/>
<organism evidence="8">
    <name type="scientific">Fusarium oxysporum (strain Fo5176)</name>
    <name type="common">Fusarium vascular wilt</name>
    <dbReference type="NCBI Taxonomy" id="660025"/>
    <lineage>
        <taxon>Eukaryota</taxon>
        <taxon>Fungi</taxon>
        <taxon>Dikarya</taxon>
        <taxon>Ascomycota</taxon>
        <taxon>Pezizomycotina</taxon>
        <taxon>Sordariomycetes</taxon>
        <taxon>Hypocreomycetidae</taxon>
        <taxon>Hypocreales</taxon>
        <taxon>Nectriaceae</taxon>
        <taxon>Fusarium</taxon>
        <taxon>Fusarium oxysporum species complex</taxon>
    </lineage>
</organism>
<dbReference type="SMART" id="SM00906">
    <property type="entry name" value="Fungal_trans"/>
    <property type="match status" value="2"/>
</dbReference>
<feature type="domain" description="Xylanolytic transcriptional activator regulatory" evidence="7">
    <location>
        <begin position="909"/>
        <end position="981"/>
    </location>
</feature>
<feature type="domain" description="Xylanolytic transcriptional activator regulatory" evidence="7">
    <location>
        <begin position="246"/>
        <end position="316"/>
    </location>
</feature>
<feature type="non-terminal residue" evidence="8">
    <location>
        <position position="1"/>
    </location>
</feature>
<evidence type="ECO:0000256" key="2">
    <source>
        <dbReference type="ARBA" id="ARBA00023015"/>
    </source>
</evidence>
<feature type="region of interest" description="Disordered" evidence="6">
    <location>
        <begin position="1"/>
        <end position="25"/>
    </location>
</feature>
<sequence length="1228" mass="137829">LIRTAGCANSRDSNRTAGCAGMTPPPTKPINLTGNFGFTGSSPPSILGIINGKYSRLPQTRTRIVEEFEIIPLLNDLQGYLKRLEEDSRQLQAITTHNQTPETNPTFTPFDDQEVQADAPPSLSKEESNLFNPLFDRQPEKPIHERSSEPGFIGEASCAAFSNRLLSCLDDTYTPSTAGLSNYHRMNTYGRLPVDQGPEFPERMHVKLLLNVARRFIGNYHPLFLKVTFMKEIDAVYRREVVPSALWLSMRLAQSLGMHRSASRHTTLTPVERESRRRTWWVLYFFDRFSASKLGQPITVRDDDIDVEMPSMDGLTKDEMAEFLDPQNLITNIKLAKIIGNISTNGLYIHQVHGILKQLREWHDELQPDMRVKERGTPRPVASLHLAYNQCIIQTTRPVLLHLFKTQFQLGNKVREDASPRQNVSSITLALAESCVNAAQASSRIVEGLFLDGSIATFGYWDAHHIFSAAMILIMSAVMKPTAVNSDHLETLLSVLRSLKNDGNIPAVDFCERLSDIQARVLNLRATGRLDGMSFDRTPIITHTPSSLPKEVPQAQDQAFQTPMSMDNGSGVSILDRSDYPPAELFYKYLLALEFKISINLICLQLSARFDNCYTLMQLGSCLEDAKTPGTQCIGLLQLPSPKGQMHWGIIPMPETYLRNLDRSLNELTDAIRTHRFHHADPISAINPWTHDRRPVTQCQSQPEYPARRGAPDSLVEDSTVEAFIRRLREAVGQETNHVTPIPPRDHGEERSATLLSDPDPPSVSRESLSLPPYEYATQLVARAEQEFGDCHTFLRKSFLRRFHATYLGQQSETYDRKWLCRLFFVLALAECTTTTKQPIQLTSDRAVAPATQMEGFAPSENMLSSGVELFEHGLSLLNTSYEEPTVDDVEALNLASHCCYILNRRMSAYAYAGQSVRLAHCLGLDHPAPTSLSKLEQEHRKRVWWTAFCVDRMISTELALHPAYTGLGQELDYPDSSGLTAEEEEEFFDPVLLTALIKLCEIKTDVVNTVSRLKHKDITEPYQVLRQCLQGLDRCGRELPERVFSGGSSLPENRICSSLALRYHQLYTINNICLQAARSNARILLELAPAGELVRYGYWDSAHLFSSLAILTIAQSMRNHQPNAFSCTREDMSRDADTYSKGWNVLVHMAQTGNMASRQHLSMLEEVERHGTVLSALTARDDALPVESSSSGEVTTEMELDFEWWASLSSMSAQTASGTGGDPFAFL</sequence>
<keyword evidence="4" id="KW-0804">Transcription</keyword>
<comment type="caution">
    <text evidence="8">The sequence shown here is derived from an EMBL/GenBank/DDBJ whole genome shotgun (WGS) entry which is preliminary data.</text>
</comment>
<dbReference type="PANTHER" id="PTHR47540:SF6">
    <property type="entry name" value="ZN(II)2CYS6 TRANSCRIPTION FACTOR (EUROFUNG)"/>
    <property type="match status" value="1"/>
</dbReference>
<accession>F9G9D9</accession>
<evidence type="ECO:0000256" key="4">
    <source>
        <dbReference type="ARBA" id="ARBA00023163"/>
    </source>
</evidence>
<feature type="region of interest" description="Disordered" evidence="6">
    <location>
        <begin position="734"/>
        <end position="769"/>
    </location>
</feature>
<dbReference type="GO" id="GO:0005634">
    <property type="term" value="C:nucleus"/>
    <property type="evidence" value="ECO:0007669"/>
    <property type="project" value="UniProtKB-SubCell"/>
</dbReference>
<reference evidence="8" key="1">
    <citation type="journal article" date="2012" name="Mol. Plant Microbe Interact.">
        <title>A highly conserved effector in Fusarium oxysporum is required for full virulence on Arabidopsis.</title>
        <authorList>
            <person name="Thatcher L.F."/>
            <person name="Gardiner D.M."/>
            <person name="Kazan K."/>
            <person name="Manners J."/>
        </authorList>
    </citation>
    <scope>NUCLEOTIDE SEQUENCE [LARGE SCALE GENOMIC DNA]</scope>
    <source>
        <strain evidence="8">Fo5176</strain>
    </source>
</reference>
<name>F9G9D9_FUSOF</name>
<dbReference type="PANTHER" id="PTHR47540">
    <property type="entry name" value="THIAMINE REPRESSIBLE GENES REGULATORY PROTEIN THI5"/>
    <property type="match status" value="1"/>
</dbReference>
<dbReference type="InterPro" id="IPR007219">
    <property type="entry name" value="XnlR_reg_dom"/>
</dbReference>
<dbReference type="GO" id="GO:0043565">
    <property type="term" value="F:sequence-specific DNA binding"/>
    <property type="evidence" value="ECO:0007669"/>
    <property type="project" value="TreeGrafter"/>
</dbReference>
<dbReference type="EMBL" id="AFQF01003737">
    <property type="protein sequence ID" value="EGU74219.1"/>
    <property type="molecule type" value="Genomic_DNA"/>
</dbReference>
<proteinExistence type="predicted"/>
<evidence type="ECO:0000256" key="6">
    <source>
        <dbReference type="SAM" id="MobiDB-lite"/>
    </source>
</evidence>
<evidence type="ECO:0000256" key="3">
    <source>
        <dbReference type="ARBA" id="ARBA00023125"/>
    </source>
</evidence>
<evidence type="ECO:0000256" key="5">
    <source>
        <dbReference type="ARBA" id="ARBA00023242"/>
    </source>
</evidence>
<evidence type="ECO:0000259" key="7">
    <source>
        <dbReference type="SMART" id="SM00906"/>
    </source>
</evidence>